<evidence type="ECO:0000313" key="6">
    <source>
        <dbReference type="EMBL" id="OTI55748.1"/>
    </source>
</evidence>
<evidence type="ECO:0000313" key="8">
    <source>
        <dbReference type="EMBL" id="RPM18008.1"/>
    </source>
</evidence>
<dbReference type="EMBL" id="QORE01000222">
    <property type="protein sequence ID" value="RCI75152.1"/>
    <property type="molecule type" value="Genomic_DNA"/>
</dbReference>
<sequence length="154" mass="17712">MSSAAQRQNYTFFHSLRVRWAEVDPQGIVFNGNYLTYLDVATTEYYRQLGMSYPADLLRGGGDLFAVKSTLEYRAPAHFDDWLDIGTRVARLGRSSLVFELGIWRDEQLLTVGELVYVYADANERQSQPLPDWLREKIRAFERQSPVESGTHAE</sequence>
<dbReference type="PIRSF" id="PIRSF003230">
    <property type="entry name" value="YbgC"/>
    <property type="match status" value="1"/>
</dbReference>
<comment type="caution">
    <text evidence="5">The sequence shown here is derived from an EMBL/GenBank/DDBJ whole genome shotgun (WGS) entry which is preliminary data.</text>
</comment>
<dbReference type="EMBL" id="WXZT01000015">
    <property type="protein sequence ID" value="MZZ14858.1"/>
    <property type="molecule type" value="Genomic_DNA"/>
</dbReference>
<dbReference type="InterPro" id="IPR006683">
    <property type="entry name" value="Thioestr_dom"/>
</dbReference>
<dbReference type="Pfam" id="PF03061">
    <property type="entry name" value="4HBT"/>
    <property type="match status" value="1"/>
</dbReference>
<evidence type="ECO:0000313" key="12">
    <source>
        <dbReference type="Proteomes" id="UP000284767"/>
    </source>
</evidence>
<dbReference type="Proteomes" id="UP000644192">
    <property type="component" value="Unassembled WGS sequence"/>
</dbReference>
<name>A0A069QB45_PSEAI</name>
<dbReference type="InterPro" id="IPR029069">
    <property type="entry name" value="HotDog_dom_sf"/>
</dbReference>
<reference evidence="5" key="7">
    <citation type="submission" date="2020-01" db="EMBL/GenBank/DDBJ databases">
        <title>Bacteria Cultured from War Wounds Associated with the Conflict in Eastern Ukraine.</title>
        <authorList>
            <person name="Snesrud E."/>
            <person name="Galac M.R."/>
            <person name="Mc Gann P."/>
            <person name="Valentine K."/>
            <person name="Viacheslav K."/>
        </authorList>
    </citation>
    <scope>NUCLEOTIDE SEQUENCE</scope>
    <source>
        <strain evidence="5">VNMU148</strain>
    </source>
</reference>
<reference evidence="6 10" key="3">
    <citation type="submission" date="2017-05" db="EMBL/GenBank/DDBJ databases">
        <authorList>
            <person name="Song R."/>
            <person name="Chenine A.L."/>
            <person name="Ruprecht R.M."/>
        </authorList>
    </citation>
    <scope>NUCLEOTIDE SEQUENCE [LARGE SCALE GENOMIC DNA]</scope>
    <source>
        <strain evidence="6 10">S567_C10_BS</strain>
    </source>
</reference>
<accession>A0A069QB45</accession>
<dbReference type="Gene3D" id="3.10.129.10">
    <property type="entry name" value="Hotdog Thioesterase"/>
    <property type="match status" value="1"/>
</dbReference>
<dbReference type="Proteomes" id="UP000253594">
    <property type="component" value="Unassembled WGS sequence"/>
</dbReference>
<dbReference type="InterPro" id="IPR050563">
    <property type="entry name" value="4-hydroxybenzoyl-CoA_TE"/>
</dbReference>
<dbReference type="Proteomes" id="UP000045039">
    <property type="component" value="Unassembled WGS sequence"/>
</dbReference>
<reference evidence="8 12" key="4">
    <citation type="submission" date="2017-08" db="EMBL/GenBank/DDBJ databases">
        <authorList>
            <person name="Feschi L."/>
            <person name="Jeukens J."/>
            <person name="Emond-Rheault J.-G."/>
            <person name="Kukavica-Ibrulj I."/>
            <person name="Boyle B."/>
            <person name="Levesque R.C."/>
        </authorList>
    </citation>
    <scope>NUCLEOTIDE SEQUENCE [LARGE SCALE GENOMIC DNA]</scope>
    <source>
        <strain evidence="8 12">PA-W36</strain>
    </source>
</reference>
<dbReference type="EMBL" id="NSNE01000005">
    <property type="protein sequence ID" value="RPM18008.1"/>
    <property type="molecule type" value="Genomic_DNA"/>
</dbReference>
<dbReference type="SMR" id="A0A069QB45"/>
<evidence type="ECO:0000313" key="13">
    <source>
        <dbReference type="Proteomes" id="UP000644192"/>
    </source>
</evidence>
<evidence type="ECO:0000313" key="7">
    <source>
        <dbReference type="EMBL" id="RCI75152.1"/>
    </source>
</evidence>
<reference evidence="4" key="1">
    <citation type="submission" date="2015-06" db="EMBL/GenBank/DDBJ databases">
        <authorList>
            <person name="Radhakrishnan R."/>
            <person name="Underwood A."/>
            <person name="Al-Shahib A."/>
        </authorList>
    </citation>
    <scope>NUCLEOTIDE SEQUENCE</scope>
    <source>
        <strain evidence="4">P19_London_7_VIM_2_05_10</strain>
    </source>
</reference>
<evidence type="ECO:0000313" key="9">
    <source>
        <dbReference type="Proteomes" id="UP000045039"/>
    </source>
</evidence>
<proteinExistence type="inferred from homology"/>
<dbReference type="PANTHER" id="PTHR31793:SF27">
    <property type="entry name" value="NOVEL THIOESTERASE SUPERFAMILY DOMAIN AND SAPOSIN A-TYPE DOMAIN CONTAINING PROTEIN (0610012H03RIK)"/>
    <property type="match status" value="1"/>
</dbReference>
<comment type="similarity">
    <text evidence="1">Belongs to the 4-hydroxybenzoyl-CoA thioesterase family.</text>
</comment>
<reference evidence="7 11" key="5">
    <citation type="submission" date="2018-07" db="EMBL/GenBank/DDBJ databases">
        <title>Mechanisms of high-level aminoglycoside resistance among Gram-negative pathogens in Brazil.</title>
        <authorList>
            <person name="Ballaben A.S."/>
            <person name="Darini A.L.C."/>
            <person name="Doi Y."/>
        </authorList>
    </citation>
    <scope>NUCLEOTIDE SEQUENCE [LARGE SCALE GENOMIC DNA]</scope>
    <source>
        <strain evidence="7 11">B2-305</strain>
    </source>
</reference>
<dbReference type="GO" id="GO:0047617">
    <property type="term" value="F:fatty acyl-CoA hydrolase activity"/>
    <property type="evidence" value="ECO:0007669"/>
    <property type="project" value="TreeGrafter"/>
</dbReference>
<dbReference type="OMA" id="YHASARF"/>
<dbReference type="SUPFAM" id="SSF54637">
    <property type="entry name" value="Thioesterase/thiol ester dehydrase-isomerase"/>
    <property type="match status" value="1"/>
</dbReference>
<dbReference type="NCBIfam" id="TIGR00051">
    <property type="entry name" value="YbgC/FadM family acyl-CoA thioesterase"/>
    <property type="match status" value="1"/>
</dbReference>
<reference evidence="9" key="2">
    <citation type="submission" date="2015-06" db="EMBL/GenBank/DDBJ databases">
        <authorList>
            <person name="Radhakrishnan Rajesh"/>
            <person name="Underwood Anthony"/>
            <person name="Al-Shahib Ali"/>
        </authorList>
    </citation>
    <scope>NUCLEOTIDE SEQUENCE [LARGE SCALE GENOMIC DNA]</scope>
    <source>
        <strain evidence="9">P19_London_7_VIM_2_05_10</strain>
    </source>
</reference>
<evidence type="ECO:0000313" key="11">
    <source>
        <dbReference type="Proteomes" id="UP000253594"/>
    </source>
</evidence>
<reference evidence="8 12" key="6">
    <citation type="submission" date="2019-01" db="EMBL/GenBank/DDBJ databases">
        <title>The Pseudomonas aeruginosa pan-genome provides new insights on its population structure, horizontal gene transfer and pathogenicity.</title>
        <authorList>
            <person name="Freschi L."/>
            <person name="Vincent A.T."/>
            <person name="Jeukens J."/>
            <person name="Emond-Rheault J.-G."/>
            <person name="Kukavica-Ibrulj I."/>
            <person name="Dupont M.-J."/>
            <person name="Charette S.J."/>
            <person name="Boyle B."/>
            <person name="Levesque R.C."/>
        </authorList>
    </citation>
    <scope>NUCLEOTIDE SEQUENCE [LARGE SCALE GENOMIC DNA]</scope>
    <source>
        <strain evidence="8 12">PA-W36</strain>
    </source>
</reference>
<keyword evidence="2 5" id="KW-0378">Hydrolase</keyword>
<feature type="domain" description="Thioesterase" evidence="3">
    <location>
        <begin position="26"/>
        <end position="110"/>
    </location>
</feature>
<gene>
    <name evidence="4" type="primary">ybgC_2</name>
    <name evidence="6" type="ORF">CAZ10_32335</name>
    <name evidence="7" type="ORF">DT376_09140</name>
    <name evidence="5" type="ORF">GUL26_21650</name>
    <name evidence="8" type="ORF">IPC1295_10425</name>
    <name evidence="4" type="ORF">PAERUG_P19_London_7_VIM_2_05_10_01811</name>
</gene>
<dbReference type="EMBL" id="NFFZ01000026">
    <property type="protein sequence ID" value="OTI55748.1"/>
    <property type="molecule type" value="Genomic_DNA"/>
</dbReference>
<dbReference type="EC" id="3.1.2.-" evidence="4 5"/>
<dbReference type="InterPro" id="IPR006684">
    <property type="entry name" value="YbgC/YbaW"/>
</dbReference>
<evidence type="ECO:0000256" key="2">
    <source>
        <dbReference type="ARBA" id="ARBA00022801"/>
    </source>
</evidence>
<organism evidence="5 13">
    <name type="scientific">Pseudomonas aeruginosa</name>
    <dbReference type="NCBI Taxonomy" id="287"/>
    <lineage>
        <taxon>Bacteria</taxon>
        <taxon>Pseudomonadati</taxon>
        <taxon>Pseudomonadota</taxon>
        <taxon>Gammaproteobacteria</taxon>
        <taxon>Pseudomonadales</taxon>
        <taxon>Pseudomonadaceae</taxon>
        <taxon>Pseudomonas</taxon>
    </lineage>
</organism>
<dbReference type="Proteomes" id="UP000194857">
    <property type="component" value="Unassembled WGS sequence"/>
</dbReference>
<evidence type="ECO:0000256" key="1">
    <source>
        <dbReference type="ARBA" id="ARBA00005953"/>
    </source>
</evidence>
<dbReference type="eggNOG" id="COG0824">
    <property type="taxonomic scope" value="Bacteria"/>
</dbReference>
<dbReference type="AlphaFoldDB" id="A0A069QB45"/>
<dbReference type="Proteomes" id="UP000284767">
    <property type="component" value="Unassembled WGS sequence"/>
</dbReference>
<evidence type="ECO:0000313" key="5">
    <source>
        <dbReference type="EMBL" id="MZZ14858.1"/>
    </source>
</evidence>
<accession>A0A1S1BWG6</accession>
<protein>
    <submittedName>
        <fullName evidence="4">Acyl-CoA thioester hydrolase YbgC</fullName>
    </submittedName>
    <submittedName>
        <fullName evidence="5 7">Acyl-CoA thioesterase</fullName>
        <ecNumber evidence="4 5">3.1.2.-</ecNumber>
    </submittedName>
    <submittedName>
        <fullName evidence="6">MFS transporter</fullName>
    </submittedName>
</protein>
<dbReference type="RefSeq" id="WP_003098308.1">
    <property type="nucleotide sequence ID" value="NZ_AP024513.1"/>
</dbReference>
<dbReference type="EMBL" id="CVVU01000110">
    <property type="protein sequence ID" value="CRO51360.1"/>
    <property type="molecule type" value="Genomic_DNA"/>
</dbReference>
<evidence type="ECO:0000313" key="4">
    <source>
        <dbReference type="EMBL" id="CRO51360.1"/>
    </source>
</evidence>
<evidence type="ECO:0000259" key="3">
    <source>
        <dbReference type="Pfam" id="PF03061"/>
    </source>
</evidence>
<dbReference type="CDD" id="cd00586">
    <property type="entry name" value="4HBT"/>
    <property type="match status" value="1"/>
</dbReference>
<evidence type="ECO:0000313" key="10">
    <source>
        <dbReference type="Proteomes" id="UP000194857"/>
    </source>
</evidence>
<dbReference type="PANTHER" id="PTHR31793">
    <property type="entry name" value="4-HYDROXYBENZOYL-COA THIOESTERASE FAMILY MEMBER"/>
    <property type="match status" value="1"/>
</dbReference>